<dbReference type="AlphaFoldDB" id="A0A1B7LXJ9"/>
<gene>
    <name evidence="5" type="ORF">A6F49_14225</name>
</gene>
<keyword evidence="1" id="KW-0479">Metal-binding</keyword>
<dbReference type="OrthoDB" id="2874181at2"/>
<dbReference type="EMBL" id="LXEY01000021">
    <property type="protein sequence ID" value="OAV59906.1"/>
    <property type="molecule type" value="Genomic_DNA"/>
</dbReference>
<dbReference type="PROSITE" id="PS00497">
    <property type="entry name" value="TYROSINASE_1"/>
    <property type="match status" value="1"/>
</dbReference>
<reference evidence="5 6" key="1">
    <citation type="submission" date="2016-04" db="EMBL/GenBank/DDBJ databases">
        <title>First whole genome shotgun sequence of the bacterium Enteractinococcus sp. strain UASWS1574.</title>
        <authorList>
            <person name="Crovadore J."/>
            <person name="Chablais R."/>
            <person name="Lefort F."/>
        </authorList>
    </citation>
    <scope>NUCLEOTIDE SEQUENCE [LARGE SCALE GENOMIC DNA]</scope>
    <source>
        <strain evidence="5 6">UASWS1574</strain>
    </source>
</reference>
<evidence type="ECO:0000256" key="1">
    <source>
        <dbReference type="ARBA" id="ARBA00022723"/>
    </source>
</evidence>
<protein>
    <recommendedName>
        <fullName evidence="3 4">Tyrosinase copper-binding domain-containing protein</fullName>
    </recommendedName>
</protein>
<dbReference type="GO" id="GO:0046872">
    <property type="term" value="F:metal ion binding"/>
    <property type="evidence" value="ECO:0007669"/>
    <property type="project" value="UniProtKB-KW"/>
</dbReference>
<evidence type="ECO:0000313" key="5">
    <source>
        <dbReference type="EMBL" id="OAV59906.1"/>
    </source>
</evidence>
<dbReference type="Pfam" id="PF25271">
    <property type="entry name" value="DUF7868"/>
    <property type="match status" value="1"/>
</dbReference>
<dbReference type="InterPro" id="IPR002227">
    <property type="entry name" value="Tyrosinase_Cu-bd"/>
</dbReference>
<organism evidence="5 6">
    <name type="scientific">Enteractinococcus helveticum</name>
    <dbReference type="NCBI Taxonomy" id="1837282"/>
    <lineage>
        <taxon>Bacteria</taxon>
        <taxon>Bacillati</taxon>
        <taxon>Actinomycetota</taxon>
        <taxon>Actinomycetes</taxon>
        <taxon>Micrococcales</taxon>
        <taxon>Micrococcaceae</taxon>
    </lineage>
</organism>
<evidence type="ECO:0000259" key="3">
    <source>
        <dbReference type="PROSITE" id="PS00497"/>
    </source>
</evidence>
<evidence type="ECO:0000256" key="2">
    <source>
        <dbReference type="ARBA" id="ARBA00023008"/>
    </source>
</evidence>
<evidence type="ECO:0000259" key="4">
    <source>
        <dbReference type="PROSITE" id="PS00498"/>
    </source>
</evidence>
<dbReference type="STRING" id="1837282.A6F49_14225"/>
<dbReference type="SUPFAM" id="SSF48056">
    <property type="entry name" value="Di-copper centre-containing domain"/>
    <property type="match status" value="1"/>
</dbReference>
<sequence>MADVRREVRSSGEGWTETLLWYAVAVREMQSRPLTDATSWWFFAAIHGTHPQVWDEFGVVDADAPRPPATVQQRLWNQCQHQSWYFLPWHRGYLVSFERIARAAIIAAGGPEDWAVPYWNYSDPARPDARTLPSAFSEPTLPDGSPNPLNIERRYGSGEMPIVIDERMVSLSALTDTAFAGGTNDIPPGFGGPRTLFHHGTEGPSTNGSLEALPHNVLHTALGGSAPGQDPNDWRNLGLMTMPITAALDPIFWLHHANIDRLWELWRQTNTDSDDPGWLEGPADRSFVVPTWEGGDWVFTAQEVLDTVALGYVYDALPGAEPEERVASADETPAPVDVRPAPEAARVTARSRGVIMKSEGKPELVGASDTHVVVHGQTDTPVQLDGSRMRSLSRTAARRSEATPTIPPRVFLKLEGIRSASDAAIYHVYVDVPENEEPEDHPERLAGVVSLFGVSEASDPEGTHSGSGISQVLEISDIVDVGALGAEALTLDVRFVPANETVARAEFSVGRVSIYVIE</sequence>
<dbReference type="RefSeq" id="WP_043058394.1">
    <property type="nucleotide sequence ID" value="NZ_LXEY01000021.1"/>
</dbReference>
<dbReference type="Gene3D" id="1.10.1280.10">
    <property type="entry name" value="Di-copper center containing domain from catechol oxidase"/>
    <property type="match status" value="1"/>
</dbReference>
<dbReference type="Pfam" id="PF00264">
    <property type="entry name" value="Tyrosinase"/>
    <property type="match status" value="2"/>
</dbReference>
<evidence type="ECO:0000313" key="6">
    <source>
        <dbReference type="Proteomes" id="UP000078292"/>
    </source>
</evidence>
<dbReference type="PANTHER" id="PTHR11474">
    <property type="entry name" value="TYROSINASE FAMILY MEMBER"/>
    <property type="match status" value="1"/>
</dbReference>
<name>A0A1B7LXJ9_9MICC</name>
<feature type="domain" description="Tyrosinase copper-binding" evidence="3">
    <location>
        <begin position="81"/>
        <end position="98"/>
    </location>
</feature>
<accession>A0A1B7LXJ9</accession>
<dbReference type="PROSITE" id="PS00498">
    <property type="entry name" value="TYROSINASE_2"/>
    <property type="match status" value="1"/>
</dbReference>
<proteinExistence type="predicted"/>
<dbReference type="InterPro" id="IPR008922">
    <property type="entry name" value="Di-copper_centre_dom_sf"/>
</dbReference>
<dbReference type="InterPro" id="IPR050316">
    <property type="entry name" value="Tyrosinase/Hemocyanin"/>
</dbReference>
<dbReference type="PRINTS" id="PR00092">
    <property type="entry name" value="TYROSINASE"/>
</dbReference>
<feature type="domain" description="Tyrosinase copper-binding" evidence="4">
    <location>
        <begin position="249"/>
        <end position="260"/>
    </location>
</feature>
<dbReference type="InterPro" id="IPR057190">
    <property type="entry name" value="DUF7868"/>
</dbReference>
<comment type="caution">
    <text evidence="5">The sequence shown here is derived from an EMBL/GenBank/DDBJ whole genome shotgun (WGS) entry which is preliminary data.</text>
</comment>
<dbReference type="PANTHER" id="PTHR11474:SF76">
    <property type="entry name" value="SHKT DOMAIN-CONTAINING PROTEIN"/>
    <property type="match status" value="1"/>
</dbReference>
<keyword evidence="6" id="KW-1185">Reference proteome</keyword>
<keyword evidence="2" id="KW-0186">Copper</keyword>
<dbReference type="Proteomes" id="UP000078292">
    <property type="component" value="Unassembled WGS sequence"/>
</dbReference>
<dbReference type="GO" id="GO:0016491">
    <property type="term" value="F:oxidoreductase activity"/>
    <property type="evidence" value="ECO:0007669"/>
    <property type="project" value="InterPro"/>
</dbReference>